<feature type="domain" description="ATP-cone" evidence="3">
    <location>
        <begin position="6"/>
        <end position="38"/>
    </location>
</feature>
<feature type="non-terminal residue" evidence="4">
    <location>
        <position position="38"/>
    </location>
</feature>
<keyword evidence="2" id="KW-0067">ATP-binding</keyword>
<dbReference type="AlphaFoldDB" id="A0A5J4QAL2"/>
<gene>
    <name evidence="4" type="ORF">EZS27_032142</name>
</gene>
<accession>A0A5J4QAL2</accession>
<sequence length="38" mass="4262">MNHSDICIIKRDGKEENFSVGKIRNAITKAFHATGIMD</sequence>
<dbReference type="EMBL" id="SNRY01004418">
    <property type="protein sequence ID" value="KAA6317751.1"/>
    <property type="molecule type" value="Genomic_DNA"/>
</dbReference>
<keyword evidence="1" id="KW-0547">Nucleotide-binding</keyword>
<proteinExistence type="predicted"/>
<dbReference type="Pfam" id="PF03477">
    <property type="entry name" value="ATP-cone"/>
    <property type="match status" value="1"/>
</dbReference>
<evidence type="ECO:0000256" key="1">
    <source>
        <dbReference type="ARBA" id="ARBA00022741"/>
    </source>
</evidence>
<protein>
    <recommendedName>
        <fullName evidence="3">ATP-cone domain-containing protein</fullName>
    </recommendedName>
</protein>
<evidence type="ECO:0000256" key="2">
    <source>
        <dbReference type="ARBA" id="ARBA00022840"/>
    </source>
</evidence>
<comment type="caution">
    <text evidence="4">The sequence shown here is derived from an EMBL/GenBank/DDBJ whole genome shotgun (WGS) entry which is preliminary data.</text>
</comment>
<evidence type="ECO:0000313" key="4">
    <source>
        <dbReference type="EMBL" id="KAA6317751.1"/>
    </source>
</evidence>
<name>A0A5J4QAL2_9ZZZZ</name>
<organism evidence="4">
    <name type="scientific">termite gut metagenome</name>
    <dbReference type="NCBI Taxonomy" id="433724"/>
    <lineage>
        <taxon>unclassified sequences</taxon>
        <taxon>metagenomes</taxon>
        <taxon>organismal metagenomes</taxon>
    </lineage>
</organism>
<reference evidence="4" key="1">
    <citation type="submission" date="2019-03" db="EMBL/GenBank/DDBJ databases">
        <title>Single cell metagenomics reveals metabolic interactions within the superorganism composed of flagellate Streblomastix strix and complex community of Bacteroidetes bacteria on its surface.</title>
        <authorList>
            <person name="Treitli S.C."/>
            <person name="Kolisko M."/>
            <person name="Husnik F."/>
            <person name="Keeling P."/>
            <person name="Hampl V."/>
        </authorList>
    </citation>
    <scope>NUCLEOTIDE SEQUENCE</scope>
    <source>
        <strain evidence="4">STM</strain>
    </source>
</reference>
<dbReference type="PROSITE" id="PS51161">
    <property type="entry name" value="ATP_CONE"/>
    <property type="match status" value="1"/>
</dbReference>
<evidence type="ECO:0000259" key="3">
    <source>
        <dbReference type="PROSITE" id="PS51161"/>
    </source>
</evidence>
<dbReference type="GO" id="GO:0005524">
    <property type="term" value="F:ATP binding"/>
    <property type="evidence" value="ECO:0007669"/>
    <property type="project" value="UniProtKB-KW"/>
</dbReference>
<dbReference type="InterPro" id="IPR005144">
    <property type="entry name" value="ATP-cone_dom"/>
</dbReference>